<dbReference type="PANTHER" id="PTHR21090:SF5">
    <property type="entry name" value="PENTAFUNCTIONAL AROM POLYPEPTIDE"/>
    <property type="match status" value="1"/>
</dbReference>
<feature type="binding site" evidence="7">
    <location>
        <position position="335"/>
    </location>
    <ligand>
        <name>phosphoenolpyruvate</name>
        <dbReference type="ChEBI" id="CHEBI:58702"/>
    </ligand>
</feature>
<dbReference type="GO" id="GO:0009423">
    <property type="term" value="P:chorismate biosynthetic process"/>
    <property type="evidence" value="ECO:0007669"/>
    <property type="project" value="UniProtKB-UniRule"/>
</dbReference>
<comment type="caution">
    <text evidence="9">The sequence shown here is derived from an EMBL/GenBank/DDBJ whole genome shotgun (WGS) entry which is preliminary data.</text>
</comment>
<feature type="binding site" evidence="7">
    <location>
        <position position="119"/>
    </location>
    <ligand>
        <name>phosphoenolpyruvate</name>
        <dbReference type="ChEBI" id="CHEBI:58702"/>
    </ligand>
</feature>
<evidence type="ECO:0000256" key="4">
    <source>
        <dbReference type="ARBA" id="ARBA00022679"/>
    </source>
</evidence>
<dbReference type="GO" id="GO:0003866">
    <property type="term" value="F:3-phosphoshikimate 1-carboxyvinyltransferase activity"/>
    <property type="evidence" value="ECO:0007669"/>
    <property type="project" value="UniProtKB-UniRule"/>
</dbReference>
<organism evidence="9 10">
    <name type="scientific">Clostridium tyrobutyricum DIVETGP</name>
    <dbReference type="NCBI Taxonomy" id="1408889"/>
    <lineage>
        <taxon>Bacteria</taxon>
        <taxon>Bacillati</taxon>
        <taxon>Bacillota</taxon>
        <taxon>Clostridia</taxon>
        <taxon>Eubacteriales</taxon>
        <taxon>Clostridiaceae</taxon>
        <taxon>Clostridium</taxon>
    </lineage>
</organism>
<comment type="pathway">
    <text evidence="1 7">Metabolic intermediate biosynthesis; chorismate biosynthesis; chorismate from D-erythrose 4-phosphate and phosphoenolpyruvate: step 6/7.</text>
</comment>
<dbReference type="GeneID" id="29419185"/>
<evidence type="ECO:0000256" key="3">
    <source>
        <dbReference type="ARBA" id="ARBA00022605"/>
    </source>
</evidence>
<evidence type="ECO:0000256" key="2">
    <source>
        <dbReference type="ARBA" id="ARBA00009948"/>
    </source>
</evidence>
<feature type="binding site" evidence="7">
    <location>
        <position position="190"/>
    </location>
    <ligand>
        <name>3-phosphoshikimate</name>
        <dbReference type="ChEBI" id="CHEBI:145989"/>
    </ligand>
</feature>
<dbReference type="UniPathway" id="UPA00053">
    <property type="reaction ID" value="UER00089"/>
</dbReference>
<feature type="binding site" evidence="7">
    <location>
        <position position="21"/>
    </location>
    <ligand>
        <name>phosphoenolpyruvate</name>
        <dbReference type="ChEBI" id="CHEBI:58702"/>
    </ligand>
</feature>
<dbReference type="RefSeq" id="WP_017752363.1">
    <property type="nucleotide sequence ID" value="NZ_CBXI010000038.1"/>
</dbReference>
<proteinExistence type="inferred from homology"/>
<name>W6N6I5_CLOTY</name>
<dbReference type="Gene3D" id="3.65.10.10">
    <property type="entry name" value="Enolpyruvate transferase domain"/>
    <property type="match status" value="2"/>
</dbReference>
<dbReference type="EMBL" id="CBXI010000038">
    <property type="protein sequence ID" value="CDL92006.1"/>
    <property type="molecule type" value="Genomic_DNA"/>
</dbReference>
<evidence type="ECO:0000259" key="8">
    <source>
        <dbReference type="Pfam" id="PF00275"/>
    </source>
</evidence>
<dbReference type="InterPro" id="IPR006264">
    <property type="entry name" value="EPSP_synthase"/>
</dbReference>
<reference evidence="9 10" key="1">
    <citation type="journal article" date="2015" name="Genome Announc.">
        <title>Draft Genome Sequence of Clostridium tyrobutyricum Strain DIVETGP, Isolated from Cow's Milk for Grana Padano Production.</title>
        <authorList>
            <person name="Soggiu A."/>
            <person name="Piras C."/>
            <person name="Gaiarsa S."/>
            <person name="Sassera D."/>
            <person name="Roncada P."/>
            <person name="Bendixen E."/>
            <person name="Brasca M."/>
            <person name="Bonizzi L."/>
        </authorList>
    </citation>
    <scope>NUCLEOTIDE SEQUENCE [LARGE SCALE GENOMIC DNA]</scope>
    <source>
        <strain evidence="9 10">DIVETGP</strain>
    </source>
</reference>
<evidence type="ECO:0000256" key="6">
    <source>
        <dbReference type="ARBA" id="ARBA00044633"/>
    </source>
</evidence>
<dbReference type="InterPro" id="IPR001986">
    <property type="entry name" value="Enolpyruvate_Tfrase_dom"/>
</dbReference>
<dbReference type="Proteomes" id="UP000019482">
    <property type="component" value="Unassembled WGS sequence"/>
</dbReference>
<feature type="active site" description="Proton acceptor" evidence="7">
    <location>
        <position position="304"/>
    </location>
</feature>
<keyword evidence="10" id="KW-1185">Reference proteome</keyword>
<protein>
    <recommendedName>
        <fullName evidence="7">3-phosphoshikimate 1-carboxyvinyltransferase</fullName>
        <ecNumber evidence="7">2.5.1.19</ecNumber>
    </recommendedName>
    <alternativeName>
        <fullName evidence="7">5-enolpyruvylshikimate-3-phosphate synthase</fullName>
        <shortName evidence="7">EPSP synthase</shortName>
        <shortName evidence="7">EPSPS</shortName>
    </alternativeName>
</protein>
<feature type="domain" description="Enolpyruvate transferase" evidence="8">
    <location>
        <begin position="7"/>
        <end position="411"/>
    </location>
</feature>
<feature type="binding site" evidence="7">
    <location>
        <position position="304"/>
    </location>
    <ligand>
        <name>3-phosphoshikimate</name>
        <dbReference type="ChEBI" id="CHEBI:145989"/>
    </ligand>
</feature>
<accession>W6N6I5</accession>
<feature type="binding site" evidence="7">
    <location>
        <position position="162"/>
    </location>
    <ligand>
        <name>3-phosphoshikimate</name>
        <dbReference type="ChEBI" id="CHEBI:145989"/>
    </ligand>
</feature>
<dbReference type="CDD" id="cd01556">
    <property type="entry name" value="EPSP_synthase"/>
    <property type="match status" value="1"/>
</dbReference>
<dbReference type="HAMAP" id="MF_00210">
    <property type="entry name" value="EPSP_synth"/>
    <property type="match status" value="1"/>
</dbReference>
<dbReference type="NCBIfam" id="TIGR01356">
    <property type="entry name" value="aroA"/>
    <property type="match status" value="1"/>
</dbReference>
<dbReference type="GO" id="GO:0009073">
    <property type="term" value="P:aromatic amino acid family biosynthetic process"/>
    <property type="evidence" value="ECO:0007669"/>
    <property type="project" value="UniProtKB-KW"/>
</dbReference>
<feature type="binding site" evidence="7">
    <location>
        <position position="91"/>
    </location>
    <ligand>
        <name>phosphoenolpyruvate</name>
        <dbReference type="ChEBI" id="CHEBI:58702"/>
    </ligand>
</feature>
<dbReference type="SUPFAM" id="SSF55205">
    <property type="entry name" value="EPT/RTPC-like"/>
    <property type="match status" value="1"/>
</dbReference>
<keyword evidence="5 7" id="KW-0057">Aromatic amino acid biosynthesis</keyword>
<keyword evidence="7" id="KW-0963">Cytoplasm</keyword>
<keyword evidence="4 7" id="KW-0808">Transferase</keyword>
<dbReference type="InterPro" id="IPR036968">
    <property type="entry name" value="Enolpyruvate_Tfrase_sf"/>
</dbReference>
<evidence type="ECO:0000256" key="1">
    <source>
        <dbReference type="ARBA" id="ARBA00004811"/>
    </source>
</evidence>
<feature type="binding site" evidence="7">
    <location>
        <position position="22"/>
    </location>
    <ligand>
        <name>3-phosphoshikimate</name>
        <dbReference type="ChEBI" id="CHEBI:145989"/>
    </ligand>
</feature>
<dbReference type="OrthoDB" id="9809920at2"/>
<feature type="binding site" evidence="7">
    <location>
        <position position="26"/>
    </location>
    <ligand>
        <name>3-phosphoshikimate</name>
        <dbReference type="ChEBI" id="CHEBI:145989"/>
    </ligand>
</feature>
<feature type="binding site" evidence="7">
    <location>
        <position position="331"/>
    </location>
    <ligand>
        <name>3-phosphoshikimate</name>
        <dbReference type="ChEBI" id="CHEBI:145989"/>
    </ligand>
</feature>
<feature type="binding site" evidence="7">
    <location>
        <position position="21"/>
    </location>
    <ligand>
        <name>3-phosphoshikimate</name>
        <dbReference type="ChEBI" id="CHEBI:145989"/>
    </ligand>
</feature>
<dbReference type="InterPro" id="IPR013792">
    <property type="entry name" value="RNA3'P_cycl/enolpyr_Trfase_a/b"/>
</dbReference>
<keyword evidence="3 7" id="KW-0028">Amino-acid biosynthesis</keyword>
<evidence type="ECO:0000256" key="7">
    <source>
        <dbReference type="HAMAP-Rule" id="MF_00210"/>
    </source>
</evidence>
<evidence type="ECO:0000256" key="5">
    <source>
        <dbReference type="ARBA" id="ARBA00023141"/>
    </source>
</evidence>
<feature type="binding site" evidence="7">
    <location>
        <position position="377"/>
    </location>
    <ligand>
        <name>phosphoenolpyruvate</name>
        <dbReference type="ChEBI" id="CHEBI:58702"/>
    </ligand>
</feature>
<comment type="catalytic activity">
    <reaction evidence="6">
        <text>3-phosphoshikimate + phosphoenolpyruvate = 5-O-(1-carboxyvinyl)-3-phosphoshikimate + phosphate</text>
        <dbReference type="Rhea" id="RHEA:21256"/>
        <dbReference type="ChEBI" id="CHEBI:43474"/>
        <dbReference type="ChEBI" id="CHEBI:57701"/>
        <dbReference type="ChEBI" id="CHEBI:58702"/>
        <dbReference type="ChEBI" id="CHEBI:145989"/>
        <dbReference type="EC" id="2.5.1.19"/>
    </reaction>
    <physiologicalReaction direction="left-to-right" evidence="6">
        <dbReference type="Rhea" id="RHEA:21257"/>
    </physiologicalReaction>
</comment>
<dbReference type="PIRSF" id="PIRSF000505">
    <property type="entry name" value="EPSPS"/>
    <property type="match status" value="1"/>
</dbReference>
<gene>
    <name evidence="7" type="primary">aroA</name>
    <name evidence="9" type="ORF">CTDIVETGP_2076</name>
</gene>
<dbReference type="InterPro" id="IPR023193">
    <property type="entry name" value="EPSP_synthase_CS"/>
</dbReference>
<evidence type="ECO:0000313" key="10">
    <source>
        <dbReference type="Proteomes" id="UP000019482"/>
    </source>
</evidence>
<evidence type="ECO:0000313" key="9">
    <source>
        <dbReference type="EMBL" id="CDL92006.1"/>
    </source>
</evidence>
<comment type="subcellular location">
    <subcellularLocation>
        <location evidence="7">Cytoplasm</location>
    </subcellularLocation>
</comment>
<dbReference type="EC" id="2.5.1.19" evidence="7"/>
<feature type="binding site" evidence="7">
    <location>
        <position position="164"/>
    </location>
    <ligand>
        <name>3-phosphoshikimate</name>
        <dbReference type="ChEBI" id="CHEBI:145989"/>
    </ligand>
</feature>
<feature type="binding site" evidence="7">
    <location>
        <position position="163"/>
    </location>
    <ligand>
        <name>3-phosphoshikimate</name>
        <dbReference type="ChEBI" id="CHEBI:145989"/>
    </ligand>
</feature>
<dbReference type="Pfam" id="PF00275">
    <property type="entry name" value="EPSP_synthase"/>
    <property type="match status" value="1"/>
</dbReference>
<comment type="similarity">
    <text evidence="2 7">Belongs to the EPSP synthase family.</text>
</comment>
<dbReference type="PROSITE" id="PS00885">
    <property type="entry name" value="EPSP_SYNTHASE_2"/>
    <property type="match status" value="1"/>
</dbReference>
<feature type="binding site" evidence="7">
    <location>
        <position position="164"/>
    </location>
    <ligand>
        <name>phosphoenolpyruvate</name>
        <dbReference type="ChEBI" id="CHEBI:58702"/>
    </ligand>
</feature>
<sequence>MKTVKIKPDRLGGKVKVPSSKSGCHRSIICASLASGKSIIDNVYFSRDIEVTTEAMRNFGAEIDRKENRLIINGTGKLVLKSKNIHCGESGSTLRFLIPLAASMNEEVILTGEGKLVERPLDVYYNIFKEQNIYYKNNSGRLPLAINGKLKSGNYEVRGDISSQFITGLMYELPLLDGDSEINITTNLESKPYVDITLDVLKHFGINVENVEYKKFVIQGNQKYRNSNYTVEGDFSQVAFLLAIGILGDEVCCSDIKIDSSQGDRVIVDIFKNMGANIEIKENNIIARSSKTSGIIFDAAQCPDLVPAVAALASVSNGTTQIINAERLRIKESDRLTAISSQLNKIGADVKEKRDGLIINGREKLKGGRVSSFNDHRIAMALAEVSSKCSDDLIIEDAECVKKSYPDFWKDFKSLGGNIIIE</sequence>
<dbReference type="AlphaFoldDB" id="W6N6I5"/>
<comment type="subunit">
    <text evidence="7">Monomer.</text>
</comment>
<comment type="function">
    <text evidence="7">Catalyzes the transfer of the enolpyruvyl moiety of phosphoenolpyruvate (PEP) to the 5-hydroxyl of shikimate-3-phosphate (S3P) to produce enolpyruvyl shikimate-3-phosphate and inorganic phosphate.</text>
</comment>
<feature type="binding site" evidence="7">
    <location>
        <position position="403"/>
    </location>
    <ligand>
        <name>phosphoenolpyruvate</name>
        <dbReference type="ChEBI" id="CHEBI:58702"/>
    </ligand>
</feature>
<dbReference type="PANTHER" id="PTHR21090">
    <property type="entry name" value="AROM/DEHYDROQUINATE SYNTHASE"/>
    <property type="match status" value="1"/>
</dbReference>
<dbReference type="GO" id="GO:0005737">
    <property type="term" value="C:cytoplasm"/>
    <property type="evidence" value="ECO:0007669"/>
    <property type="project" value="UniProtKB-SubCell"/>
</dbReference>
<comment type="caution">
    <text evidence="7">Lacks conserved residue(s) required for the propagation of feature annotation.</text>
</comment>
<dbReference type="GO" id="GO:0008652">
    <property type="term" value="P:amino acid biosynthetic process"/>
    <property type="evidence" value="ECO:0007669"/>
    <property type="project" value="UniProtKB-KW"/>
</dbReference>